<accession>A0AA94F111</accession>
<dbReference type="AlphaFoldDB" id="A0AA94F111"/>
<organism evidence="1">
    <name type="scientific">Flavobacterium columnare</name>
    <dbReference type="NCBI Taxonomy" id="996"/>
    <lineage>
        <taxon>Bacteria</taxon>
        <taxon>Pseudomonadati</taxon>
        <taxon>Bacteroidota</taxon>
        <taxon>Flavobacteriia</taxon>
        <taxon>Flavobacteriales</taxon>
        <taxon>Flavobacteriaceae</taxon>
        <taxon>Flavobacterium</taxon>
    </lineage>
</organism>
<evidence type="ECO:0000313" key="1">
    <source>
        <dbReference type="EMBL" id="RVU88529.1"/>
    </source>
</evidence>
<sequence>MRKIITLLTFSILFSCSKSTYYVFEEYNYDPDFRINYLHSYCALEITPKKEVIFRGTSNEYYIYNKPNTHSSSNSSEYIYIYSDKEATIIGEYGIHFCRRPSECFYFSPDVYEIKTEKYKFQSISINDYYNAKNWNKQYIKYGFDEKNKDSLVLSKTNNVIDFIKSEVAFRSANIPWFPPYLVKVKKIDYNKFKRKCRRLKYAHFKDPRKFAGKVLHVDKPY</sequence>
<dbReference type="EMBL" id="RWGX01000004">
    <property type="protein sequence ID" value="RVU88529.1"/>
    <property type="molecule type" value="Genomic_DNA"/>
</dbReference>
<protein>
    <recommendedName>
        <fullName evidence="2">Lipoprotein</fullName>
    </recommendedName>
</protein>
<comment type="caution">
    <text evidence="1">The sequence shown here is derived from an EMBL/GenBank/DDBJ whole genome shotgun (WGS) entry which is preliminary data.</text>
</comment>
<dbReference type="RefSeq" id="WP_127822213.1">
    <property type="nucleotide sequence ID" value="NZ_RWGX02000012.1"/>
</dbReference>
<name>A0AA94F111_9FLAO</name>
<evidence type="ECO:0008006" key="2">
    <source>
        <dbReference type="Google" id="ProtNLM"/>
    </source>
</evidence>
<proteinExistence type="predicted"/>
<dbReference type="PROSITE" id="PS51257">
    <property type="entry name" value="PROKAR_LIPOPROTEIN"/>
    <property type="match status" value="1"/>
</dbReference>
<reference evidence="1" key="1">
    <citation type="submission" date="2018-12" db="EMBL/GenBank/DDBJ databases">
        <title>Draft genome sequence of Flaovobacterium columnare BGFS27 isolated from channel catfish in Alabama.</title>
        <authorList>
            <person name="Cai W."/>
            <person name="Arias C."/>
        </authorList>
    </citation>
    <scope>NUCLEOTIDE SEQUENCE [LARGE SCALE GENOMIC DNA]</scope>
    <source>
        <strain evidence="1">BGFS27</strain>
    </source>
</reference>
<gene>
    <name evidence="1" type="ORF">EJB19_10260</name>
</gene>